<dbReference type="SUPFAM" id="SSF53597">
    <property type="entry name" value="Dihydrofolate reductase-like"/>
    <property type="match status" value="1"/>
</dbReference>
<dbReference type="InterPro" id="IPR017925">
    <property type="entry name" value="DHFR_CS"/>
</dbReference>
<keyword evidence="8" id="KW-0560">Oxidoreductase</keyword>
<dbReference type="SUPFAM" id="SSF50447">
    <property type="entry name" value="Translation proteins"/>
    <property type="match status" value="1"/>
</dbReference>
<dbReference type="PROSITE" id="PS01105">
    <property type="entry name" value="RIBOSOMAL_L35AE"/>
    <property type="match status" value="1"/>
</dbReference>
<dbReference type="PROSITE" id="PS00075">
    <property type="entry name" value="DHFR_1"/>
    <property type="match status" value="1"/>
</dbReference>
<dbReference type="Pfam" id="PF00186">
    <property type="entry name" value="DHFR_1"/>
    <property type="match status" value="1"/>
</dbReference>
<comment type="similarity">
    <text evidence="10">Belongs to the dihydrofolate reductase family.</text>
</comment>
<evidence type="ECO:0000313" key="13">
    <source>
        <dbReference type="EMBL" id="TID23949.1"/>
    </source>
</evidence>
<dbReference type="InterPro" id="IPR018266">
    <property type="entry name" value="Ribosomal_eL33_CS"/>
</dbReference>
<feature type="domain" description="DHFR" evidence="12">
    <location>
        <begin position="26"/>
        <end position="224"/>
    </location>
</feature>
<dbReference type="GO" id="GO:0046654">
    <property type="term" value="P:tetrahydrofolate biosynthetic process"/>
    <property type="evidence" value="ECO:0007669"/>
    <property type="project" value="UniProtKB-UniPathway"/>
</dbReference>
<dbReference type="GO" id="GO:0005840">
    <property type="term" value="C:ribosome"/>
    <property type="evidence" value="ECO:0007669"/>
    <property type="project" value="UniProtKB-KW"/>
</dbReference>
<dbReference type="Pfam" id="PF01247">
    <property type="entry name" value="Ribosomal_L35Ae"/>
    <property type="match status" value="1"/>
</dbReference>
<evidence type="ECO:0000256" key="3">
    <source>
        <dbReference type="ARBA" id="ARBA00012856"/>
    </source>
</evidence>
<keyword evidence="14" id="KW-1185">Reference proteome</keyword>
<dbReference type="OrthoDB" id="1166329at2759"/>
<dbReference type="GO" id="GO:0046655">
    <property type="term" value="P:folic acid metabolic process"/>
    <property type="evidence" value="ECO:0007669"/>
    <property type="project" value="TreeGrafter"/>
</dbReference>
<dbReference type="InterPro" id="IPR001796">
    <property type="entry name" value="DHFR_dom"/>
</dbReference>
<dbReference type="InterPro" id="IPR012259">
    <property type="entry name" value="DHFR"/>
</dbReference>
<dbReference type="GO" id="GO:0006730">
    <property type="term" value="P:one-carbon metabolic process"/>
    <property type="evidence" value="ECO:0007669"/>
    <property type="project" value="UniProtKB-KW"/>
</dbReference>
<sequence length="313" mass="35911">MESFNLHNNNVQIRLQTTMSSIKSPRVSLIVAALLPELGIGFKGQLPWSLKQEMKYFRKLTTSTLDEKKKNAVIMGRKTYYSIPPKFRPLKGRLNVVLTRQYEKLTQEMKEELEANSNLKVSSSLPQTIEMLEQSGDSIEEIFIIGGAEVYNELMKEHSDLIDAIYLTEVKHGNQLEMDAFFKLDTKLWKKSPDQNLIDYLKTKQLDEEFVTLYVKGKHISYQRSKSVTNPNTSLIKLEGVSNKDEAKFYLGKRIAYVYKASKEVRGTKIRCMWGKITRVHGNNGLVRAQFKNNLPAKTFGASVRVMLYPSNI</sequence>
<evidence type="ECO:0000256" key="11">
    <source>
        <dbReference type="SAM" id="Coils"/>
    </source>
</evidence>
<keyword evidence="6" id="KW-0521">NADP</keyword>
<dbReference type="UniPathway" id="UPA00077">
    <property type="reaction ID" value="UER00158"/>
</dbReference>
<evidence type="ECO:0000256" key="7">
    <source>
        <dbReference type="ARBA" id="ARBA00022980"/>
    </source>
</evidence>
<comment type="caution">
    <text evidence="13">The sequence shown here is derived from an EMBL/GenBank/DDBJ whole genome shotgun (WGS) entry which is preliminary data.</text>
</comment>
<dbReference type="PANTHER" id="PTHR48069">
    <property type="entry name" value="DIHYDROFOLATE REDUCTASE"/>
    <property type="match status" value="1"/>
</dbReference>
<keyword evidence="9" id="KW-0687">Ribonucleoprotein</keyword>
<dbReference type="CDD" id="cd00209">
    <property type="entry name" value="DHFR"/>
    <property type="match status" value="1"/>
</dbReference>
<keyword evidence="5" id="KW-0554">One-carbon metabolism</keyword>
<evidence type="ECO:0000256" key="1">
    <source>
        <dbReference type="ARBA" id="ARBA00004903"/>
    </source>
</evidence>
<evidence type="ECO:0000313" key="14">
    <source>
        <dbReference type="Proteomes" id="UP000307173"/>
    </source>
</evidence>
<keyword evidence="11" id="KW-0175">Coiled coil</keyword>
<dbReference type="PRINTS" id="PR00070">
    <property type="entry name" value="DHFR"/>
</dbReference>
<evidence type="ECO:0000256" key="5">
    <source>
        <dbReference type="ARBA" id="ARBA00022563"/>
    </source>
</evidence>
<dbReference type="PROSITE" id="PS51330">
    <property type="entry name" value="DHFR_2"/>
    <property type="match status" value="1"/>
</dbReference>
<dbReference type="GO" id="GO:1990904">
    <property type="term" value="C:ribonucleoprotein complex"/>
    <property type="evidence" value="ECO:0007669"/>
    <property type="project" value="UniProtKB-KW"/>
</dbReference>
<evidence type="ECO:0000256" key="9">
    <source>
        <dbReference type="ARBA" id="ARBA00023274"/>
    </source>
</evidence>
<evidence type="ECO:0000259" key="12">
    <source>
        <dbReference type="PROSITE" id="PS51330"/>
    </source>
</evidence>
<proteinExistence type="inferred from homology"/>
<dbReference type="InterPro" id="IPR001780">
    <property type="entry name" value="Ribosomal_eL33"/>
</dbReference>
<gene>
    <name evidence="13" type="ORF">CANINC_003110</name>
</gene>
<evidence type="ECO:0000256" key="6">
    <source>
        <dbReference type="ARBA" id="ARBA00022857"/>
    </source>
</evidence>
<dbReference type="PANTHER" id="PTHR48069:SF3">
    <property type="entry name" value="DIHYDROFOLATE REDUCTASE"/>
    <property type="match status" value="1"/>
</dbReference>
<dbReference type="Gene3D" id="3.40.430.10">
    <property type="entry name" value="Dihydrofolate Reductase, subunit A"/>
    <property type="match status" value="1"/>
</dbReference>
<keyword evidence="7" id="KW-0689">Ribosomal protein</keyword>
<dbReference type="Gene3D" id="2.40.10.190">
    <property type="entry name" value="translation elongation factor selb, chain A, domain 4"/>
    <property type="match status" value="1"/>
</dbReference>
<organism evidence="13 14">
    <name type="scientific">Pichia inconspicua</name>
    <dbReference type="NCBI Taxonomy" id="52247"/>
    <lineage>
        <taxon>Eukaryota</taxon>
        <taxon>Fungi</taxon>
        <taxon>Dikarya</taxon>
        <taxon>Ascomycota</taxon>
        <taxon>Saccharomycotina</taxon>
        <taxon>Pichiomycetes</taxon>
        <taxon>Pichiales</taxon>
        <taxon>Pichiaceae</taxon>
        <taxon>Pichia</taxon>
    </lineage>
</organism>
<protein>
    <recommendedName>
        <fullName evidence="4">Dihydrofolate reductase</fullName>
        <ecNumber evidence="3">1.5.1.3</ecNumber>
    </recommendedName>
</protein>
<dbReference type="AlphaFoldDB" id="A0A4T0WZZ2"/>
<dbReference type="STRING" id="52247.A0A4T0WZZ2"/>
<dbReference type="GO" id="GO:0046452">
    <property type="term" value="P:dihydrofolate metabolic process"/>
    <property type="evidence" value="ECO:0007669"/>
    <property type="project" value="TreeGrafter"/>
</dbReference>
<reference evidence="13 14" key="1">
    <citation type="journal article" date="2019" name="Front. Genet.">
        <title>Whole-Genome Sequencing of the Opportunistic Yeast Pathogen Candida inconspicua Uncovers Its Hybrid Origin.</title>
        <authorList>
            <person name="Mixao V."/>
            <person name="Hansen A.P."/>
            <person name="Saus E."/>
            <person name="Boekhout T."/>
            <person name="Lass-Florl C."/>
            <person name="Gabaldon T."/>
        </authorList>
    </citation>
    <scope>NUCLEOTIDE SEQUENCE [LARGE SCALE GENOMIC DNA]</scope>
    <source>
        <strain evidence="13 14">CBS 180</strain>
    </source>
</reference>
<evidence type="ECO:0000256" key="4">
    <source>
        <dbReference type="ARBA" id="ARBA00018886"/>
    </source>
</evidence>
<evidence type="ECO:0000256" key="8">
    <source>
        <dbReference type="ARBA" id="ARBA00023002"/>
    </source>
</evidence>
<comment type="similarity">
    <text evidence="2">Belongs to the eukaryotic ribosomal protein eL33 family.</text>
</comment>
<dbReference type="GO" id="GO:0003735">
    <property type="term" value="F:structural constituent of ribosome"/>
    <property type="evidence" value="ECO:0007669"/>
    <property type="project" value="InterPro"/>
</dbReference>
<dbReference type="GO" id="GO:0004146">
    <property type="term" value="F:dihydrofolate reductase activity"/>
    <property type="evidence" value="ECO:0007669"/>
    <property type="project" value="UniProtKB-EC"/>
</dbReference>
<dbReference type="GO" id="GO:0050661">
    <property type="term" value="F:NADP binding"/>
    <property type="evidence" value="ECO:0007669"/>
    <property type="project" value="InterPro"/>
</dbReference>
<evidence type="ECO:0000256" key="2">
    <source>
        <dbReference type="ARBA" id="ARBA00009269"/>
    </source>
</evidence>
<accession>A0A4T0WZZ2</accession>
<feature type="coiled-coil region" evidence="11">
    <location>
        <begin position="95"/>
        <end position="122"/>
    </location>
</feature>
<dbReference type="Proteomes" id="UP000307173">
    <property type="component" value="Unassembled WGS sequence"/>
</dbReference>
<dbReference type="InterPro" id="IPR038661">
    <property type="entry name" value="Ribosomal_eL33_sf"/>
</dbReference>
<evidence type="ECO:0000256" key="10">
    <source>
        <dbReference type="RuleBase" id="RU004474"/>
    </source>
</evidence>
<name>A0A4T0WZZ2_9ASCO</name>
<dbReference type="GO" id="GO:0005739">
    <property type="term" value="C:mitochondrion"/>
    <property type="evidence" value="ECO:0007669"/>
    <property type="project" value="TreeGrafter"/>
</dbReference>
<dbReference type="InterPro" id="IPR024072">
    <property type="entry name" value="DHFR-like_dom_sf"/>
</dbReference>
<dbReference type="EC" id="1.5.1.3" evidence="3"/>
<dbReference type="HAMAP" id="MF_00573">
    <property type="entry name" value="Ribosomal_eL33"/>
    <property type="match status" value="1"/>
</dbReference>
<dbReference type="InterPro" id="IPR009000">
    <property type="entry name" value="Transl_B-barrel_sf"/>
</dbReference>
<dbReference type="EMBL" id="SELW01000512">
    <property type="protein sequence ID" value="TID23949.1"/>
    <property type="molecule type" value="Genomic_DNA"/>
</dbReference>
<dbReference type="FunFam" id="2.40.10.190:FF:000001">
    <property type="entry name" value="60S ribosomal protein L35a"/>
    <property type="match status" value="1"/>
</dbReference>
<dbReference type="GO" id="GO:0006412">
    <property type="term" value="P:translation"/>
    <property type="evidence" value="ECO:0007669"/>
    <property type="project" value="InterPro"/>
</dbReference>
<comment type="pathway">
    <text evidence="1">Cofactor biosynthesis; tetrahydrofolate biosynthesis; 5,6,7,8-tetrahydrofolate from 7,8-dihydrofolate: step 1/1.</text>
</comment>